<gene>
    <name evidence="1" type="ORF">GALMADRAFT_139470</name>
</gene>
<proteinExistence type="predicted"/>
<dbReference type="Gene3D" id="1.20.1280.50">
    <property type="match status" value="1"/>
</dbReference>
<dbReference type="EMBL" id="KL142378">
    <property type="protein sequence ID" value="KDR76548.1"/>
    <property type="molecule type" value="Genomic_DNA"/>
</dbReference>
<dbReference type="Proteomes" id="UP000027222">
    <property type="component" value="Unassembled WGS sequence"/>
</dbReference>
<dbReference type="OrthoDB" id="3045590at2759"/>
<keyword evidence="2" id="KW-1185">Reference proteome</keyword>
<sequence>MSEARLLMTSPVSRLPQDILWHTFYFVAQPPKMATRYFSAPSGLHDLRHVSHVCASWRGLVLASTSLWGMSIELMSLSHSHPRWRNEVLRRTGQSLLDIQGYILTDGRESEVLQQFLALLLNKHWPRMRKLDITFNAFERTAGRWHLIKAMRRAFQKPAPRLEFFSIDLGPSNEFLSGILRLFADQVPLLSTFSAEYFRIHPQSALLSNLRVLRLTCHWTAHQLLTTLTDIPLLEDLSIREVEEGNAVELSVIEKKTLPRVGLPKLKELEVYMGKALEKYLEVLEHLVLPTRLGVLLECLRLRSLVQANLLPVQRILASYLHHIFQEELPNYLEIDADKHYILLSLSIGSDTEFTFKFNFKYETDMTMFLDVITSISLERCTTFNLNTREGALVPTNTTITRTVLPKLTSVNKLYIIARSLQLLPTDGGSVLLPALELLRLDGRHEVEPVLNFLSTRKTLGVPIQVLDLNRYMSASNGDFRSLESHFVGLKVSWHTYSPGYMVHEYICGSGNPEVLDFSPKY</sequence>
<evidence type="ECO:0000313" key="1">
    <source>
        <dbReference type="EMBL" id="KDR76548.1"/>
    </source>
</evidence>
<accession>A0A067TC40</accession>
<name>A0A067TC40_GALM3</name>
<evidence type="ECO:0000313" key="2">
    <source>
        <dbReference type="Proteomes" id="UP000027222"/>
    </source>
</evidence>
<dbReference type="AlphaFoldDB" id="A0A067TC40"/>
<organism evidence="1 2">
    <name type="scientific">Galerina marginata (strain CBS 339.88)</name>
    <dbReference type="NCBI Taxonomy" id="685588"/>
    <lineage>
        <taxon>Eukaryota</taxon>
        <taxon>Fungi</taxon>
        <taxon>Dikarya</taxon>
        <taxon>Basidiomycota</taxon>
        <taxon>Agaricomycotina</taxon>
        <taxon>Agaricomycetes</taxon>
        <taxon>Agaricomycetidae</taxon>
        <taxon>Agaricales</taxon>
        <taxon>Agaricineae</taxon>
        <taxon>Strophariaceae</taxon>
        <taxon>Galerina</taxon>
    </lineage>
</organism>
<dbReference type="HOGENOM" id="CLU_030662_0_0_1"/>
<reference evidence="2" key="1">
    <citation type="journal article" date="2014" name="Proc. Natl. Acad. Sci. U.S.A.">
        <title>Extensive sampling of basidiomycete genomes demonstrates inadequacy of the white-rot/brown-rot paradigm for wood decay fungi.</title>
        <authorList>
            <person name="Riley R."/>
            <person name="Salamov A.A."/>
            <person name="Brown D.W."/>
            <person name="Nagy L.G."/>
            <person name="Floudas D."/>
            <person name="Held B.W."/>
            <person name="Levasseur A."/>
            <person name="Lombard V."/>
            <person name="Morin E."/>
            <person name="Otillar R."/>
            <person name="Lindquist E.A."/>
            <person name="Sun H."/>
            <person name="LaButti K.M."/>
            <person name="Schmutz J."/>
            <person name="Jabbour D."/>
            <person name="Luo H."/>
            <person name="Baker S.E."/>
            <person name="Pisabarro A.G."/>
            <person name="Walton J.D."/>
            <person name="Blanchette R.A."/>
            <person name="Henrissat B."/>
            <person name="Martin F."/>
            <person name="Cullen D."/>
            <person name="Hibbett D.S."/>
            <person name="Grigoriev I.V."/>
        </authorList>
    </citation>
    <scope>NUCLEOTIDE SEQUENCE [LARGE SCALE GENOMIC DNA]</scope>
    <source>
        <strain evidence="2">CBS 339.88</strain>
    </source>
</reference>
<protein>
    <recommendedName>
        <fullName evidence="3">F-box domain-containing protein</fullName>
    </recommendedName>
</protein>
<evidence type="ECO:0008006" key="3">
    <source>
        <dbReference type="Google" id="ProtNLM"/>
    </source>
</evidence>